<dbReference type="AlphaFoldDB" id="A0A433VLP3"/>
<accession>A0A433VLP3</accession>
<reference evidence="2" key="1">
    <citation type="submission" date="2018-12" db="EMBL/GenBank/DDBJ databases">
        <authorList>
            <person name="Will S."/>
            <person name="Neumann-Schaal M."/>
            <person name="Henke P."/>
        </authorList>
    </citation>
    <scope>NUCLEOTIDE SEQUENCE</scope>
    <source>
        <strain evidence="2">PCC 7102</strain>
    </source>
</reference>
<sequence>MGWFIVTFINPKTDFAFKKIFGSKQSKDILIGFLNAILYEEKPVILDLEILDPYQAPRIKGMKDSYLDVKATITGNKTVIIEMQVLNVLGFEKRVLYNAAKAFSIQLRLGEDYTLLNPVIALTITDFDMFEGNNKVISRYRLKEKDDLTDYSDDIELVFVELPKFNKQLSELETLSDKWLYFLKAANTLTSVPPTMEEVPEINHAFEVARESKLTRKELDVLEKREMFLHDSKNAILKAQQDGEAKGRKQGREEGREEGAKEKALAIARSLLGVLDVQTISQTTGLSVAEVEQLQKETS</sequence>
<dbReference type="EMBL" id="RSCL01000005">
    <property type="protein sequence ID" value="RUT07006.1"/>
    <property type="molecule type" value="Genomic_DNA"/>
</dbReference>
<evidence type="ECO:0008006" key="4">
    <source>
        <dbReference type="Google" id="ProtNLM"/>
    </source>
</evidence>
<gene>
    <name evidence="2" type="ORF">DSM106972_022670</name>
</gene>
<reference evidence="2" key="2">
    <citation type="journal article" date="2019" name="Genome Biol. Evol.">
        <title>Day and night: Metabolic profiles and evolutionary relationships of six axenic non-marine cyanobacteria.</title>
        <authorList>
            <person name="Will S.E."/>
            <person name="Henke P."/>
            <person name="Boedeker C."/>
            <person name="Huang S."/>
            <person name="Brinkmann H."/>
            <person name="Rohde M."/>
            <person name="Jarek M."/>
            <person name="Friedl T."/>
            <person name="Seufert S."/>
            <person name="Schumacher M."/>
            <person name="Overmann J."/>
            <person name="Neumann-Schaal M."/>
            <person name="Petersen J."/>
        </authorList>
    </citation>
    <scope>NUCLEOTIDE SEQUENCE [LARGE SCALE GENOMIC DNA]</scope>
    <source>
        <strain evidence="2">PCC 7102</strain>
    </source>
</reference>
<keyword evidence="3" id="KW-1185">Reference proteome</keyword>
<protein>
    <recommendedName>
        <fullName evidence="4">Transposase</fullName>
    </recommendedName>
</protein>
<dbReference type="PANTHER" id="PTHR41317">
    <property type="entry name" value="PD-(D_E)XK NUCLEASE FAMILY TRANSPOSASE"/>
    <property type="match status" value="1"/>
</dbReference>
<comment type="caution">
    <text evidence="2">The sequence shown here is derived from an EMBL/GenBank/DDBJ whole genome shotgun (WGS) entry which is preliminary data.</text>
</comment>
<dbReference type="PANTHER" id="PTHR41317:SF1">
    <property type="entry name" value="PD-(D_E)XK NUCLEASE FAMILY TRANSPOSASE"/>
    <property type="match status" value="1"/>
</dbReference>
<dbReference type="Proteomes" id="UP000271624">
    <property type="component" value="Unassembled WGS sequence"/>
</dbReference>
<dbReference type="NCBIfam" id="TIGR01784">
    <property type="entry name" value="T_den_put_tspse"/>
    <property type="match status" value="1"/>
</dbReference>
<feature type="region of interest" description="Disordered" evidence="1">
    <location>
        <begin position="239"/>
        <end position="261"/>
    </location>
</feature>
<evidence type="ECO:0000313" key="3">
    <source>
        <dbReference type="Proteomes" id="UP000271624"/>
    </source>
</evidence>
<evidence type="ECO:0000256" key="1">
    <source>
        <dbReference type="SAM" id="MobiDB-lite"/>
    </source>
</evidence>
<dbReference type="Pfam" id="PF12784">
    <property type="entry name" value="PDDEXK_2"/>
    <property type="match status" value="1"/>
</dbReference>
<dbReference type="InterPro" id="IPR010106">
    <property type="entry name" value="RpnA"/>
</dbReference>
<name>A0A433VLP3_9CYAN</name>
<proteinExistence type="predicted"/>
<evidence type="ECO:0000313" key="2">
    <source>
        <dbReference type="EMBL" id="RUT07006.1"/>
    </source>
</evidence>
<feature type="compositionally biased region" description="Basic and acidic residues" evidence="1">
    <location>
        <begin position="241"/>
        <end position="261"/>
    </location>
</feature>
<organism evidence="2 3">
    <name type="scientific">Dulcicalothrix desertica PCC 7102</name>
    <dbReference type="NCBI Taxonomy" id="232991"/>
    <lineage>
        <taxon>Bacteria</taxon>
        <taxon>Bacillati</taxon>
        <taxon>Cyanobacteriota</taxon>
        <taxon>Cyanophyceae</taxon>
        <taxon>Nostocales</taxon>
        <taxon>Calotrichaceae</taxon>
        <taxon>Dulcicalothrix</taxon>
    </lineage>
</organism>